<comment type="caution">
    <text evidence="6">The sequence shown here is derived from an EMBL/GenBank/DDBJ whole genome shotgun (WGS) entry which is preliminary data.</text>
</comment>
<evidence type="ECO:0000256" key="1">
    <source>
        <dbReference type="ARBA" id="ARBA00022485"/>
    </source>
</evidence>
<protein>
    <submittedName>
        <fullName evidence="6">4Fe-4S binding protein</fullName>
    </submittedName>
</protein>
<proteinExistence type="predicted"/>
<dbReference type="EMBL" id="JAMGZJ010000078">
    <property type="protein sequence ID" value="MCU6671324.1"/>
    <property type="molecule type" value="Genomic_DNA"/>
</dbReference>
<feature type="domain" description="4Fe-4S ferredoxin-type" evidence="5">
    <location>
        <begin position="197"/>
        <end position="226"/>
    </location>
</feature>
<gene>
    <name evidence="6" type="ORF">M8013_21595</name>
</gene>
<evidence type="ECO:0000256" key="2">
    <source>
        <dbReference type="ARBA" id="ARBA00022723"/>
    </source>
</evidence>
<dbReference type="PANTHER" id="PTHR24960:SF79">
    <property type="entry name" value="PHOTOSYSTEM I IRON-SULFUR CENTER"/>
    <property type="match status" value="1"/>
</dbReference>
<dbReference type="InterPro" id="IPR017900">
    <property type="entry name" value="4Fe4S_Fe_S_CS"/>
</dbReference>
<dbReference type="Pfam" id="PF00037">
    <property type="entry name" value="Fer4"/>
    <property type="match status" value="1"/>
</dbReference>
<dbReference type="RefSeq" id="WP_271269807.1">
    <property type="nucleotide sequence ID" value="NZ_JAMGZJ010000078.1"/>
</dbReference>
<reference evidence="6" key="1">
    <citation type="submission" date="2022-05" db="EMBL/GenBank/DDBJ databases">
        <title>Description of a novel species of Leclercia; Leclercia tamurae and the Proposal for a Novel Genus Silvania gen. nov. Containing Two Novel Species Silvania hatchlandensis sp. nov. and Silvania confinis sp. nov. Isolated from the Rhizosphere of Oak.</title>
        <authorList>
            <person name="Maddock D.W."/>
            <person name="Brady C.L."/>
            <person name="Denman S."/>
            <person name="Arnold D."/>
        </authorList>
    </citation>
    <scope>NUCLEOTIDE SEQUENCE</scope>
    <source>
        <strain evidence="6">H4N4</strain>
    </source>
</reference>
<organism evidence="6 7">
    <name type="scientific">Silvania confinis</name>
    <dbReference type="NCBI Taxonomy" id="2926470"/>
    <lineage>
        <taxon>Bacteria</taxon>
        <taxon>Pseudomonadati</taxon>
        <taxon>Pseudomonadota</taxon>
        <taxon>Gammaproteobacteria</taxon>
        <taxon>Enterobacterales</taxon>
        <taxon>Enterobacteriaceae</taxon>
        <taxon>Silvania</taxon>
    </lineage>
</organism>
<feature type="domain" description="4Fe-4S ferredoxin-type" evidence="5">
    <location>
        <begin position="27"/>
        <end position="57"/>
    </location>
</feature>
<feature type="domain" description="4Fe-4S ferredoxin-type" evidence="5">
    <location>
        <begin position="168"/>
        <end position="196"/>
    </location>
</feature>
<evidence type="ECO:0000313" key="6">
    <source>
        <dbReference type="EMBL" id="MCU6671324.1"/>
    </source>
</evidence>
<dbReference type="Proteomes" id="UP001061282">
    <property type="component" value="Unassembled WGS sequence"/>
</dbReference>
<dbReference type="PANTHER" id="PTHR24960">
    <property type="entry name" value="PHOTOSYSTEM I IRON-SULFUR CENTER-RELATED"/>
    <property type="match status" value="1"/>
</dbReference>
<accession>A0A9J6QKF2</accession>
<keyword evidence="1" id="KW-0004">4Fe-4S</keyword>
<dbReference type="Pfam" id="PF12838">
    <property type="entry name" value="Fer4_7"/>
    <property type="match status" value="1"/>
</dbReference>
<dbReference type="Gene3D" id="3.30.70.20">
    <property type="match status" value="2"/>
</dbReference>
<keyword evidence="4" id="KW-0411">Iron-sulfur</keyword>
<name>A0A9J6QKF2_9ENTR</name>
<dbReference type="SUPFAM" id="SSF54862">
    <property type="entry name" value="4Fe-4S ferredoxins"/>
    <property type="match status" value="2"/>
</dbReference>
<keyword evidence="3" id="KW-0408">Iron</keyword>
<dbReference type="GO" id="GO:0046872">
    <property type="term" value="F:metal ion binding"/>
    <property type="evidence" value="ECO:0007669"/>
    <property type="project" value="UniProtKB-KW"/>
</dbReference>
<evidence type="ECO:0000256" key="3">
    <source>
        <dbReference type="ARBA" id="ARBA00023004"/>
    </source>
</evidence>
<keyword evidence="7" id="KW-1185">Reference proteome</keyword>
<evidence type="ECO:0000259" key="5">
    <source>
        <dbReference type="PROSITE" id="PS51379"/>
    </source>
</evidence>
<dbReference type="InterPro" id="IPR050157">
    <property type="entry name" value="PSI_iron-sulfur_center"/>
</dbReference>
<keyword evidence="2" id="KW-0479">Metal-binding</keyword>
<sequence>MHKLLPRHDCQACVAVCPVQAITATDTAPTLNAAECLHCGRCLFVCPTDALDHLQPETRRFRASTLVAPFSTLEPFVDELLMWHQQVGIRAVEMDIETFPGWVRAVAALNIRLRELNIPVWQILPPPKKTINTARRHFIKASEVGVQSATVPTGRRARRQAFFVVSEYQLSLDHAQCTVCGACSRVCGEKALRLSDGALTFWSSSCTGCNSCAVVCPVNALRIDEQVSENRELRFSSIQKSCRCCQREFYTFDPETERCAVCQRHIYGMREA</sequence>
<dbReference type="GO" id="GO:0051539">
    <property type="term" value="F:4 iron, 4 sulfur cluster binding"/>
    <property type="evidence" value="ECO:0007669"/>
    <property type="project" value="UniProtKB-KW"/>
</dbReference>
<dbReference type="PROSITE" id="PS51379">
    <property type="entry name" value="4FE4S_FER_2"/>
    <property type="match status" value="3"/>
</dbReference>
<dbReference type="InterPro" id="IPR017896">
    <property type="entry name" value="4Fe4S_Fe-S-bd"/>
</dbReference>
<evidence type="ECO:0000256" key="4">
    <source>
        <dbReference type="ARBA" id="ARBA00023014"/>
    </source>
</evidence>
<evidence type="ECO:0000313" key="7">
    <source>
        <dbReference type="Proteomes" id="UP001061282"/>
    </source>
</evidence>
<dbReference type="AlphaFoldDB" id="A0A9J6QKF2"/>
<dbReference type="PROSITE" id="PS00198">
    <property type="entry name" value="4FE4S_FER_1"/>
    <property type="match status" value="2"/>
</dbReference>